<feature type="region of interest" description="Disordered" evidence="9">
    <location>
        <begin position="627"/>
        <end position="655"/>
    </location>
</feature>
<dbReference type="GO" id="GO:0005732">
    <property type="term" value="C:sno(s)RNA-containing ribonucleoprotein complex"/>
    <property type="evidence" value="ECO:0007669"/>
    <property type="project" value="InterPro"/>
</dbReference>
<feature type="region of interest" description="Disordered" evidence="9">
    <location>
        <begin position="18"/>
        <end position="57"/>
    </location>
</feature>
<feature type="compositionally biased region" description="Low complexity" evidence="9">
    <location>
        <begin position="190"/>
        <end position="199"/>
    </location>
</feature>
<dbReference type="Gene3D" id="2.40.10.230">
    <property type="entry name" value="Probable tRNA pseudouridine synthase domain"/>
    <property type="match status" value="1"/>
</dbReference>
<keyword evidence="6" id="KW-0597">Phosphoprotein</keyword>
<dbReference type="InterPro" id="IPR040309">
    <property type="entry name" value="Naf1"/>
</dbReference>
<evidence type="ECO:0000256" key="2">
    <source>
        <dbReference type="ARBA" id="ARBA00009801"/>
    </source>
</evidence>
<evidence type="ECO:0000256" key="4">
    <source>
        <dbReference type="ARBA" id="ARBA00022517"/>
    </source>
</evidence>
<keyword evidence="8" id="KW-0539">Nucleus</keyword>
<dbReference type="EMBL" id="GFAA01002939">
    <property type="protein sequence ID" value="JAU00496.1"/>
    <property type="molecule type" value="mRNA"/>
</dbReference>
<evidence type="ECO:0000256" key="5">
    <source>
        <dbReference type="ARBA" id="ARBA00022552"/>
    </source>
</evidence>
<keyword evidence="5" id="KW-0698">rRNA processing</keyword>
<dbReference type="PANTHER" id="PTHR31633:SF1">
    <property type="entry name" value="H_ACA RIBONUCLEOPROTEIN COMPLEX NON-CORE SUBUNIT NAF1"/>
    <property type="match status" value="1"/>
</dbReference>
<feature type="compositionally biased region" description="Basic and acidic residues" evidence="9">
    <location>
        <begin position="466"/>
        <end position="479"/>
    </location>
</feature>
<dbReference type="InterPro" id="IPR009000">
    <property type="entry name" value="Transl_B-barrel_sf"/>
</dbReference>
<name>A0A1E1XMN0_AMBSC</name>
<keyword evidence="10" id="KW-0687">Ribonucleoprotein</keyword>
<dbReference type="Pfam" id="PF04410">
    <property type="entry name" value="Gar1"/>
    <property type="match status" value="1"/>
</dbReference>
<feature type="compositionally biased region" description="Low complexity" evidence="9">
    <location>
        <begin position="18"/>
        <end position="37"/>
    </location>
</feature>
<feature type="region of interest" description="Disordered" evidence="9">
    <location>
        <begin position="147"/>
        <end position="256"/>
    </location>
</feature>
<dbReference type="InterPro" id="IPR038664">
    <property type="entry name" value="Gar1/Naf1_Cbf5-bd_sf"/>
</dbReference>
<dbReference type="GO" id="GO:0003723">
    <property type="term" value="F:RNA binding"/>
    <property type="evidence" value="ECO:0007669"/>
    <property type="project" value="UniProtKB-KW"/>
</dbReference>
<reference evidence="10" key="1">
    <citation type="submission" date="2016-09" db="EMBL/GenBank/DDBJ databases">
        <authorList>
            <person name="Capua I."/>
            <person name="De Benedictis P."/>
            <person name="Joannis T."/>
            <person name="Lombin L.H."/>
            <person name="Cattoli G."/>
        </authorList>
    </citation>
    <scope>NUCLEOTIDE SEQUENCE</scope>
</reference>
<accession>A0A1E1XMN0</accession>
<comment type="similarity">
    <text evidence="2">Belongs to the NAF1 family.</text>
</comment>
<dbReference type="GO" id="GO:0001522">
    <property type="term" value="P:pseudouridine synthesis"/>
    <property type="evidence" value="ECO:0007669"/>
    <property type="project" value="InterPro"/>
</dbReference>
<evidence type="ECO:0000256" key="7">
    <source>
        <dbReference type="ARBA" id="ARBA00022884"/>
    </source>
</evidence>
<evidence type="ECO:0000256" key="8">
    <source>
        <dbReference type="ARBA" id="ARBA00023242"/>
    </source>
</evidence>
<sequence length="655" mass="70034">SAGILEAESSLVREMTEASLKSEVSSSSSLADAETSTRAASDEPVRAVAMGTAPAEASQADLSAELELVKELGQIGESRASDAAKSLPRRPSQSSLPQCHDGVGDEASQNCSVERAASDVVCHLLNRVENDGEDNDVIVVSIADVDQHSQSAGTEQAGVGSPPKCSPRKAHVPSKVRLVPYRENEEDTSSSDSSSSSSSDSDDDVVATTVVRRRTPKGDSDCSEGDDARPAPTKRCGPGGKPPVRSIGLKTPGELDIDDLPPIEDLHITLPRTELCQVGRVRHAVDQLLVVESEPGKPVLDLDSVLFRADGSALGRVFDVLGPVAAPYYTVRFNSAEELAQRGLEPGEPLLYAPLHADVTQYVLESEIRKQRGSDASWENNNEPPLEHLDFSDDEQEREVRKQLRAARSGGSGSVPAAGGVGDRPGGDERHCSTRGRGRGGASRGGRNRDQQERQLSEAANGVMRPRMEGPPKPRHFQDSNRPQWPPLQGPQQRWSGTPAAIRFQSNVPPPPNPQAPPWAVSPHGSNGVPNVWNTPPPPMAAGASSPSWQQNRPFLNQPPMFPNLRTPPPNFGRLMPHMMMPSPCPPQGPFPPHRELCISPSVGTSGGQQAAAMNLLHQSPLPSPVYNSAGQRVPLYDPVPDLNRILTSPPPSVQ</sequence>
<evidence type="ECO:0000256" key="6">
    <source>
        <dbReference type="ARBA" id="ARBA00022553"/>
    </source>
</evidence>
<feature type="compositionally biased region" description="Low complexity" evidence="9">
    <location>
        <begin position="406"/>
        <end position="418"/>
    </location>
</feature>
<evidence type="ECO:0000256" key="3">
    <source>
        <dbReference type="ARBA" id="ARBA00021438"/>
    </source>
</evidence>
<evidence type="ECO:0000256" key="1">
    <source>
        <dbReference type="ARBA" id="ARBA00004123"/>
    </source>
</evidence>
<dbReference type="AlphaFoldDB" id="A0A1E1XMN0"/>
<comment type="subcellular location">
    <subcellularLocation>
        <location evidence="1">Nucleus</location>
    </subcellularLocation>
</comment>
<evidence type="ECO:0000313" key="10">
    <source>
        <dbReference type="EMBL" id="JAU00496.1"/>
    </source>
</evidence>
<organism evidence="10">
    <name type="scientific">Amblyomma sculptum</name>
    <name type="common">Tick</name>
    <dbReference type="NCBI Taxonomy" id="1581419"/>
    <lineage>
        <taxon>Eukaryota</taxon>
        <taxon>Metazoa</taxon>
        <taxon>Ecdysozoa</taxon>
        <taxon>Arthropoda</taxon>
        <taxon>Chelicerata</taxon>
        <taxon>Arachnida</taxon>
        <taxon>Acari</taxon>
        <taxon>Parasitiformes</taxon>
        <taxon>Ixodida</taxon>
        <taxon>Ixodoidea</taxon>
        <taxon>Ixodidae</taxon>
        <taxon>Amblyomminae</taxon>
        <taxon>Amblyomma</taxon>
    </lineage>
</organism>
<feature type="region of interest" description="Disordered" evidence="9">
    <location>
        <begin position="77"/>
        <end position="110"/>
    </location>
</feature>
<feature type="compositionally biased region" description="Basic and acidic residues" evidence="9">
    <location>
        <begin position="447"/>
        <end position="456"/>
    </location>
</feature>
<dbReference type="PANTHER" id="PTHR31633">
    <property type="entry name" value="H/ACA RIBONUCLEOPROTEIN COMPLEX NON-CORE SUBUNIT NAF1"/>
    <property type="match status" value="1"/>
</dbReference>
<dbReference type="SUPFAM" id="SSF50447">
    <property type="entry name" value="Translation proteins"/>
    <property type="match status" value="1"/>
</dbReference>
<feature type="compositionally biased region" description="Low complexity" evidence="9">
    <location>
        <begin position="89"/>
        <end position="98"/>
    </location>
</feature>
<dbReference type="GO" id="GO:0000493">
    <property type="term" value="P:box H/ACA snoRNP assembly"/>
    <property type="evidence" value="ECO:0007669"/>
    <property type="project" value="InterPro"/>
</dbReference>
<dbReference type="InterPro" id="IPR007504">
    <property type="entry name" value="H/ACA_rnp_Gar1/Naf1"/>
</dbReference>
<keyword evidence="4" id="KW-0690">Ribosome biogenesis</keyword>
<evidence type="ECO:0000256" key="9">
    <source>
        <dbReference type="SAM" id="MobiDB-lite"/>
    </source>
</evidence>
<keyword evidence="7" id="KW-0694">RNA-binding</keyword>
<reference evidence="10" key="2">
    <citation type="journal article" date="2017" name="Front. Cell. Infect. Microbiol.">
        <title>Analysis of the Salivary Gland Transcriptome of Unfed and Partially Fed Amblyomma sculptum Ticks and Descriptive Proteome of the Saliva.</title>
        <authorList>
            <person name="Esteves E."/>
            <person name="Maruyama S.R."/>
            <person name="Kawahara R."/>
            <person name="Fujita A."/>
            <person name="Martins L.A."/>
            <person name="Righi A.A."/>
            <person name="Costa F.B."/>
            <person name="Palmisano G."/>
            <person name="Labruna M.B."/>
            <person name="Sa-Nunes A."/>
            <person name="Ribeiro J.M.C."/>
            <person name="Fogaca A.C."/>
        </authorList>
    </citation>
    <scope>NUCLEOTIDE SEQUENCE</scope>
</reference>
<protein>
    <recommendedName>
        <fullName evidence="3">H/ACA ribonucleoprotein complex non-core subunit NAF1</fullName>
    </recommendedName>
</protein>
<proteinExistence type="evidence at transcript level"/>
<dbReference type="GO" id="GO:0006364">
    <property type="term" value="P:rRNA processing"/>
    <property type="evidence" value="ECO:0007669"/>
    <property type="project" value="UniProtKB-KW"/>
</dbReference>
<feature type="non-terminal residue" evidence="10">
    <location>
        <position position="1"/>
    </location>
</feature>
<dbReference type="GO" id="GO:0005634">
    <property type="term" value="C:nucleus"/>
    <property type="evidence" value="ECO:0007669"/>
    <property type="project" value="UniProtKB-SubCell"/>
</dbReference>
<feature type="region of interest" description="Disordered" evidence="9">
    <location>
        <begin position="371"/>
        <end position="494"/>
    </location>
</feature>